<dbReference type="OrthoDB" id="2749294at2759"/>
<dbReference type="InterPro" id="IPR052035">
    <property type="entry name" value="ZnF_BED_domain_contain"/>
</dbReference>
<gene>
    <name evidence="6" type="ORF">SISNIDRAFT_398927</name>
</gene>
<dbReference type="PANTHER" id="PTHR46481">
    <property type="entry name" value="ZINC FINGER BED DOMAIN-CONTAINING PROTEIN 4"/>
    <property type="match status" value="1"/>
</dbReference>
<evidence type="ECO:0000256" key="4">
    <source>
        <dbReference type="ARBA" id="ARBA00022833"/>
    </source>
</evidence>
<evidence type="ECO:0000256" key="3">
    <source>
        <dbReference type="ARBA" id="ARBA00022771"/>
    </source>
</evidence>
<dbReference type="GO" id="GO:0008270">
    <property type="term" value="F:zinc ion binding"/>
    <property type="evidence" value="ECO:0007669"/>
    <property type="project" value="UniProtKB-KW"/>
</dbReference>
<evidence type="ECO:0000256" key="1">
    <source>
        <dbReference type="ARBA" id="ARBA00004123"/>
    </source>
</evidence>
<keyword evidence="5" id="KW-0539">Nucleus</keyword>
<keyword evidence="3" id="KW-0863">Zinc-finger</keyword>
<protein>
    <submittedName>
        <fullName evidence="6">Uncharacterized protein</fullName>
    </submittedName>
</protein>
<evidence type="ECO:0000313" key="7">
    <source>
        <dbReference type="Proteomes" id="UP000076722"/>
    </source>
</evidence>
<keyword evidence="7" id="KW-1185">Reference proteome</keyword>
<dbReference type="Proteomes" id="UP000076722">
    <property type="component" value="Unassembled WGS sequence"/>
</dbReference>
<accession>A0A164MTS6</accession>
<dbReference type="AlphaFoldDB" id="A0A164MTS6"/>
<dbReference type="EMBL" id="KV419459">
    <property type="protein sequence ID" value="KZS87027.1"/>
    <property type="molecule type" value="Genomic_DNA"/>
</dbReference>
<dbReference type="SUPFAM" id="SSF53098">
    <property type="entry name" value="Ribonuclease H-like"/>
    <property type="match status" value="1"/>
</dbReference>
<dbReference type="InterPro" id="IPR012337">
    <property type="entry name" value="RNaseH-like_sf"/>
</dbReference>
<organism evidence="6 7">
    <name type="scientific">Sistotremastrum niveocremeum HHB9708</name>
    <dbReference type="NCBI Taxonomy" id="1314777"/>
    <lineage>
        <taxon>Eukaryota</taxon>
        <taxon>Fungi</taxon>
        <taxon>Dikarya</taxon>
        <taxon>Basidiomycota</taxon>
        <taxon>Agaricomycotina</taxon>
        <taxon>Agaricomycetes</taxon>
        <taxon>Sistotremastrales</taxon>
        <taxon>Sistotremastraceae</taxon>
        <taxon>Sertulicium</taxon>
        <taxon>Sertulicium niveocremeum</taxon>
    </lineage>
</organism>
<dbReference type="GO" id="GO:0005634">
    <property type="term" value="C:nucleus"/>
    <property type="evidence" value="ECO:0007669"/>
    <property type="project" value="UniProtKB-SubCell"/>
</dbReference>
<name>A0A164MTS6_9AGAM</name>
<keyword evidence="2" id="KW-0479">Metal-binding</keyword>
<evidence type="ECO:0000256" key="5">
    <source>
        <dbReference type="ARBA" id="ARBA00023242"/>
    </source>
</evidence>
<keyword evidence="4" id="KW-0862">Zinc</keyword>
<evidence type="ECO:0000313" key="6">
    <source>
        <dbReference type="EMBL" id="KZS87027.1"/>
    </source>
</evidence>
<feature type="non-terminal residue" evidence="6">
    <location>
        <position position="1"/>
    </location>
</feature>
<dbReference type="PANTHER" id="PTHR46481:SF10">
    <property type="entry name" value="ZINC FINGER BED DOMAIN-CONTAINING PROTEIN 39"/>
    <property type="match status" value="1"/>
</dbReference>
<sequence length="180" mass="19662">APGSVSSTSDLWSVSTTKESIMGITAHWIDVSEDGWMLKGSAIAFKGVAGNHSGRNLARYFWACGKRVGIFDAEHVSFSLWSKLLSLQCRCLAHVVNLATVDIMGFVTQIGLAESSTLIWEYNPADPENRVLGGQLDVIASIRTLTVKIQSSCQRIQHFHVLQNESGIKPALKIPLHSNI</sequence>
<feature type="non-terminal residue" evidence="6">
    <location>
        <position position="180"/>
    </location>
</feature>
<comment type="subcellular location">
    <subcellularLocation>
        <location evidence="1">Nucleus</location>
    </subcellularLocation>
</comment>
<proteinExistence type="predicted"/>
<evidence type="ECO:0000256" key="2">
    <source>
        <dbReference type="ARBA" id="ARBA00022723"/>
    </source>
</evidence>
<reference evidence="6 7" key="1">
    <citation type="journal article" date="2016" name="Mol. Biol. Evol.">
        <title>Comparative Genomics of Early-Diverging Mushroom-Forming Fungi Provides Insights into the Origins of Lignocellulose Decay Capabilities.</title>
        <authorList>
            <person name="Nagy L.G."/>
            <person name="Riley R."/>
            <person name="Tritt A."/>
            <person name="Adam C."/>
            <person name="Daum C."/>
            <person name="Floudas D."/>
            <person name="Sun H."/>
            <person name="Yadav J.S."/>
            <person name="Pangilinan J."/>
            <person name="Larsson K.H."/>
            <person name="Matsuura K."/>
            <person name="Barry K."/>
            <person name="Labutti K."/>
            <person name="Kuo R."/>
            <person name="Ohm R.A."/>
            <person name="Bhattacharya S.S."/>
            <person name="Shirouzu T."/>
            <person name="Yoshinaga Y."/>
            <person name="Martin F.M."/>
            <person name="Grigoriev I.V."/>
            <person name="Hibbett D.S."/>
        </authorList>
    </citation>
    <scope>NUCLEOTIDE SEQUENCE [LARGE SCALE GENOMIC DNA]</scope>
    <source>
        <strain evidence="6 7">HHB9708</strain>
    </source>
</reference>